<dbReference type="Pfam" id="PF00532">
    <property type="entry name" value="Peripla_BP_1"/>
    <property type="match status" value="1"/>
</dbReference>
<dbReference type="InterPro" id="IPR001387">
    <property type="entry name" value="Cro/C1-type_HTH"/>
</dbReference>
<reference evidence="7 8" key="1">
    <citation type="submission" date="2016-10" db="EMBL/GenBank/DDBJ databases">
        <authorList>
            <person name="de Groot N.N."/>
        </authorList>
    </citation>
    <scope>NUCLEOTIDE SEQUENCE [LARGE SCALE GENOMIC DNA]</scope>
    <source>
        <strain evidence="7 8">DSM 43357</strain>
    </source>
</reference>
<dbReference type="PANTHER" id="PTHR30146">
    <property type="entry name" value="LACI-RELATED TRANSCRIPTIONAL REPRESSOR"/>
    <property type="match status" value="1"/>
</dbReference>
<evidence type="ECO:0000256" key="3">
    <source>
        <dbReference type="ARBA" id="ARBA00023125"/>
    </source>
</evidence>
<proteinExistence type="predicted"/>
<evidence type="ECO:0000259" key="6">
    <source>
        <dbReference type="PROSITE" id="PS50943"/>
    </source>
</evidence>
<dbReference type="InterPro" id="IPR010982">
    <property type="entry name" value="Lambda_DNA-bd_dom_sf"/>
</dbReference>
<keyword evidence="3" id="KW-0238">DNA-binding</keyword>
<name>A0A1H8ABB5_9ACTN</name>
<dbReference type="EMBL" id="FOBF01000016">
    <property type="protein sequence ID" value="SEM68010.1"/>
    <property type="molecule type" value="Genomic_DNA"/>
</dbReference>
<dbReference type="SMART" id="SM00354">
    <property type="entry name" value="HTH_LACI"/>
    <property type="match status" value="1"/>
</dbReference>
<dbReference type="PANTHER" id="PTHR30146:SF148">
    <property type="entry name" value="HTH-TYPE TRANSCRIPTIONAL REPRESSOR PURR-RELATED"/>
    <property type="match status" value="1"/>
</dbReference>
<keyword evidence="1" id="KW-0678">Repressor</keyword>
<dbReference type="InterPro" id="IPR028082">
    <property type="entry name" value="Peripla_BP_I"/>
</dbReference>
<dbReference type="GO" id="GO:0003700">
    <property type="term" value="F:DNA-binding transcription factor activity"/>
    <property type="evidence" value="ECO:0007669"/>
    <property type="project" value="TreeGrafter"/>
</dbReference>
<gene>
    <name evidence="7" type="ORF">SAMN05660976_05771</name>
</gene>
<dbReference type="Pfam" id="PF00356">
    <property type="entry name" value="LacI"/>
    <property type="match status" value="1"/>
</dbReference>
<dbReference type="PRINTS" id="PR00036">
    <property type="entry name" value="HTHLACI"/>
</dbReference>
<evidence type="ECO:0000256" key="2">
    <source>
        <dbReference type="ARBA" id="ARBA00023015"/>
    </source>
</evidence>
<protein>
    <submittedName>
        <fullName evidence="7">Transcriptional regulator, LacI family</fullName>
    </submittedName>
</protein>
<evidence type="ECO:0000256" key="1">
    <source>
        <dbReference type="ARBA" id="ARBA00022491"/>
    </source>
</evidence>
<evidence type="ECO:0000313" key="8">
    <source>
        <dbReference type="Proteomes" id="UP000198953"/>
    </source>
</evidence>
<dbReference type="PROSITE" id="PS00356">
    <property type="entry name" value="HTH_LACI_1"/>
    <property type="match status" value="1"/>
</dbReference>
<dbReference type="AlphaFoldDB" id="A0A1H8ABB5"/>
<keyword evidence="4" id="KW-0804">Transcription</keyword>
<dbReference type="SUPFAM" id="SSF53822">
    <property type="entry name" value="Periplasmic binding protein-like I"/>
    <property type="match status" value="1"/>
</dbReference>
<dbReference type="Gene3D" id="1.10.260.40">
    <property type="entry name" value="lambda repressor-like DNA-binding domains"/>
    <property type="match status" value="1"/>
</dbReference>
<dbReference type="PROSITE" id="PS50932">
    <property type="entry name" value="HTH_LACI_2"/>
    <property type="match status" value="1"/>
</dbReference>
<dbReference type="PROSITE" id="PS50943">
    <property type="entry name" value="HTH_CROC1"/>
    <property type="match status" value="1"/>
</dbReference>
<keyword evidence="2" id="KW-0805">Transcription regulation</keyword>
<keyword evidence="8" id="KW-1185">Reference proteome</keyword>
<dbReference type="STRING" id="46177.SAMN05660976_05771"/>
<evidence type="ECO:0000256" key="4">
    <source>
        <dbReference type="ARBA" id="ARBA00023163"/>
    </source>
</evidence>
<feature type="domain" description="HTH cro/C1-type" evidence="6">
    <location>
        <begin position="8"/>
        <end position="55"/>
    </location>
</feature>
<evidence type="ECO:0000313" key="7">
    <source>
        <dbReference type="EMBL" id="SEM68010.1"/>
    </source>
</evidence>
<dbReference type="OrthoDB" id="3467214at2"/>
<feature type="domain" description="HTH lacI-type" evidence="5">
    <location>
        <begin position="7"/>
        <end position="61"/>
    </location>
</feature>
<dbReference type="RefSeq" id="WP_055509740.1">
    <property type="nucleotide sequence ID" value="NZ_BBZG01000007.1"/>
</dbReference>
<organism evidence="7 8">
    <name type="scientific">Nonomuraea pusilla</name>
    <dbReference type="NCBI Taxonomy" id="46177"/>
    <lineage>
        <taxon>Bacteria</taxon>
        <taxon>Bacillati</taxon>
        <taxon>Actinomycetota</taxon>
        <taxon>Actinomycetes</taxon>
        <taxon>Streptosporangiales</taxon>
        <taxon>Streptosporangiaceae</taxon>
        <taxon>Nonomuraea</taxon>
    </lineage>
</organism>
<dbReference type="GO" id="GO:0000976">
    <property type="term" value="F:transcription cis-regulatory region binding"/>
    <property type="evidence" value="ECO:0007669"/>
    <property type="project" value="TreeGrafter"/>
</dbReference>
<dbReference type="CDD" id="cd01392">
    <property type="entry name" value="HTH_LacI"/>
    <property type="match status" value="1"/>
</dbReference>
<accession>A0A1H8ABB5</accession>
<sequence length="342" mass="36404">MKVRSAATLRDIAAISGVSVSTVSRVLNGTGRVSTETRKRVMDAARRLEFRPNALAQFFATGRSHTVAVLAQKATGTFSMPVILGIAGRLAKEDVAVVVYGAEEDDVGARPENIRKLHARQIDGLIVVGDGNDRVLPSISHLMDPPAVYAFGVSDHAEDPAFIPDDRMAGRLAVEHLLSIGRRRIACVAGPARSDAMGRRVEGAQEALRAAGLDWARPVMHGGWTRKWGRTAAEEIVGRLGSLDAVVCGNDFIAMGLTEVLTARGARIPDDLAIVGHDLWEQYIGDEPYFTSIDPMLGALGEAVASHLLGLIADTALSGGVHELPCRLVVGHSTGTPESDRV</sequence>
<dbReference type="Gene3D" id="3.40.50.2300">
    <property type="match status" value="2"/>
</dbReference>
<dbReference type="SUPFAM" id="SSF47413">
    <property type="entry name" value="lambda repressor-like DNA-binding domains"/>
    <property type="match status" value="1"/>
</dbReference>
<dbReference type="Proteomes" id="UP000198953">
    <property type="component" value="Unassembled WGS sequence"/>
</dbReference>
<evidence type="ECO:0000259" key="5">
    <source>
        <dbReference type="PROSITE" id="PS50932"/>
    </source>
</evidence>
<dbReference type="InterPro" id="IPR001761">
    <property type="entry name" value="Peripla_BP/Lac1_sug-bd_dom"/>
</dbReference>
<dbReference type="InterPro" id="IPR000843">
    <property type="entry name" value="HTH_LacI"/>
</dbReference>